<name>A0A7V2WLL8_9BACT</name>
<dbReference type="Proteomes" id="UP000885722">
    <property type="component" value="Unassembled WGS sequence"/>
</dbReference>
<reference evidence="1" key="1">
    <citation type="journal article" date="2020" name="mSystems">
        <title>Genome- and Community-Level Interaction Insights into Carbon Utilization and Element Cycling Functions of Hydrothermarchaeota in Hydrothermal Sediment.</title>
        <authorList>
            <person name="Zhou Z."/>
            <person name="Liu Y."/>
            <person name="Xu W."/>
            <person name="Pan J."/>
            <person name="Luo Z.H."/>
            <person name="Li M."/>
        </authorList>
    </citation>
    <scope>NUCLEOTIDE SEQUENCE [LARGE SCALE GENOMIC DNA]</scope>
    <source>
        <strain evidence="1">HyVt-513</strain>
    </source>
</reference>
<proteinExistence type="predicted"/>
<gene>
    <name evidence="1" type="ORF">ENJ74_00520</name>
</gene>
<sequence length="163" mass="18351">MSRTSAAILREVLESLQPYPQMQFLLFSQEWGPMEEEMLAFCREQDHILLLYGLGELSGAAPLEDPRLRHRPYRIEQPRYNLQGKLYNHAFVTAAIPDEAEAFARKLYTGIVNAGGLYLRTDPANLPRWQAALEGANYVAASSIPLSGESLLLYARKMHGWGG</sequence>
<accession>A0A7V2WLL8</accession>
<evidence type="ECO:0000313" key="1">
    <source>
        <dbReference type="EMBL" id="HFC03329.1"/>
    </source>
</evidence>
<organism evidence="1">
    <name type="scientific">Nitratifractor salsuginis</name>
    <dbReference type="NCBI Taxonomy" id="269261"/>
    <lineage>
        <taxon>Bacteria</taxon>
        <taxon>Pseudomonadati</taxon>
        <taxon>Campylobacterota</taxon>
        <taxon>Epsilonproteobacteria</taxon>
        <taxon>Campylobacterales</taxon>
        <taxon>Sulfurovaceae</taxon>
        <taxon>Nitratifractor</taxon>
    </lineage>
</organism>
<dbReference type="AlphaFoldDB" id="A0A7V2WLL8"/>
<comment type="caution">
    <text evidence="1">The sequence shown here is derived from an EMBL/GenBank/DDBJ whole genome shotgun (WGS) entry which is preliminary data.</text>
</comment>
<protein>
    <submittedName>
        <fullName evidence="1">Uncharacterized protein</fullName>
    </submittedName>
</protein>
<dbReference type="EMBL" id="DRNO01000035">
    <property type="protein sequence ID" value="HFC03329.1"/>
    <property type="molecule type" value="Genomic_DNA"/>
</dbReference>